<feature type="chain" id="PRO_5046726642" description="SHSP domain-containing protein" evidence="5">
    <location>
        <begin position="22"/>
        <end position="521"/>
    </location>
</feature>
<reference evidence="7" key="1">
    <citation type="submission" date="2023-10" db="EMBL/GenBank/DDBJ databases">
        <authorList>
            <person name="Chen Y."/>
            <person name="Shah S."/>
            <person name="Dougan E. K."/>
            <person name="Thang M."/>
            <person name="Chan C."/>
        </authorList>
    </citation>
    <scope>NUCLEOTIDE SEQUENCE [LARGE SCALE GENOMIC DNA]</scope>
</reference>
<dbReference type="SUPFAM" id="SSF49764">
    <property type="entry name" value="HSP20-like chaperones"/>
    <property type="match status" value="1"/>
</dbReference>
<dbReference type="EMBL" id="CAUYUJ010003914">
    <property type="protein sequence ID" value="CAK0807374.1"/>
    <property type="molecule type" value="Genomic_DNA"/>
</dbReference>
<feature type="region of interest" description="Disordered" evidence="3">
    <location>
        <begin position="112"/>
        <end position="131"/>
    </location>
</feature>
<evidence type="ECO:0000256" key="2">
    <source>
        <dbReference type="RuleBase" id="RU003616"/>
    </source>
</evidence>
<dbReference type="PROSITE" id="PS01031">
    <property type="entry name" value="SHSP"/>
    <property type="match status" value="1"/>
</dbReference>
<dbReference type="Pfam" id="PF00011">
    <property type="entry name" value="HSP20"/>
    <property type="match status" value="1"/>
</dbReference>
<evidence type="ECO:0000313" key="7">
    <source>
        <dbReference type="EMBL" id="CAK0807374.1"/>
    </source>
</evidence>
<keyword evidence="4" id="KW-0472">Membrane</keyword>
<comment type="similarity">
    <text evidence="1 2">Belongs to the small heat shock protein (HSP20) family.</text>
</comment>
<dbReference type="InterPro" id="IPR008978">
    <property type="entry name" value="HSP20-like_chaperone"/>
</dbReference>
<keyword evidence="5" id="KW-0732">Signal</keyword>
<evidence type="ECO:0000256" key="4">
    <source>
        <dbReference type="SAM" id="Phobius"/>
    </source>
</evidence>
<evidence type="ECO:0000313" key="8">
    <source>
        <dbReference type="Proteomes" id="UP001189429"/>
    </source>
</evidence>
<dbReference type="InterPro" id="IPR002068">
    <property type="entry name" value="A-crystallin/Hsp20_dom"/>
</dbReference>
<evidence type="ECO:0000256" key="1">
    <source>
        <dbReference type="PROSITE-ProRule" id="PRU00285"/>
    </source>
</evidence>
<evidence type="ECO:0000256" key="5">
    <source>
        <dbReference type="SAM" id="SignalP"/>
    </source>
</evidence>
<dbReference type="Proteomes" id="UP001189429">
    <property type="component" value="Unassembled WGS sequence"/>
</dbReference>
<feature type="transmembrane region" description="Helical" evidence="4">
    <location>
        <begin position="427"/>
        <end position="448"/>
    </location>
</feature>
<keyword evidence="4" id="KW-1133">Transmembrane helix</keyword>
<keyword evidence="4" id="KW-0812">Transmembrane</keyword>
<protein>
    <recommendedName>
        <fullName evidence="6">SHSP domain-containing protein</fullName>
    </recommendedName>
</protein>
<dbReference type="Gene3D" id="2.60.40.790">
    <property type="match status" value="1"/>
</dbReference>
<feature type="domain" description="SHSP" evidence="6">
    <location>
        <begin position="148"/>
        <end position="254"/>
    </location>
</feature>
<proteinExistence type="inferred from homology"/>
<evidence type="ECO:0000259" key="6">
    <source>
        <dbReference type="PROSITE" id="PS01031"/>
    </source>
</evidence>
<sequence>MRLAGLIGLALAAVLPPAARGGDDDPPDAADAVAALLAEAQEAQEGPGELIALPPMAMGGPMMMGPFAHVGGGPVAIHMGPEVLEMGMGPGDLMDLLDMGPLAALGGFSVDSPGGPGGELTDEGPVSRGGMGQGGLATLFDMVGQQIQQAAKSGGDFEVKRLGDRMQLVASLPDYKEDPPSVEVLGHSLIVRGQKTTGSMVHSFQRSFQLPQGADVDNIHVEYSKVDGKFSVDVPINAKASAAKGGSSAAMTLSSDSASDDGPPLMDMLDPLSGGSQMTFTFSSGGPGPRAPVIDPLMELLLGHSPFERLGLPGMAVVQEQPARGAGSPRRKAPVAVHSKDAKPFWRLVNDGLFDKKGLAVDPAIEIVAPRGVQLGKVRNGRVDMYNATGEDALRGQRAPAGHLALPVNVSERDCKWASGPDSVSPWLPLWMLGGTGLVVGAITHYLAGRQRAAGKAGRRFEARLVRLGQGVCVCCLLCGVLLSSCLLYRHRQLELEERVLHCRVNPADLRRVGVRVQGEL</sequence>
<organism evidence="7 8">
    <name type="scientific">Prorocentrum cordatum</name>
    <dbReference type="NCBI Taxonomy" id="2364126"/>
    <lineage>
        <taxon>Eukaryota</taxon>
        <taxon>Sar</taxon>
        <taxon>Alveolata</taxon>
        <taxon>Dinophyceae</taxon>
        <taxon>Prorocentrales</taxon>
        <taxon>Prorocentraceae</taxon>
        <taxon>Prorocentrum</taxon>
    </lineage>
</organism>
<accession>A0ABN9QQR1</accession>
<feature type="signal peptide" evidence="5">
    <location>
        <begin position="1"/>
        <end position="21"/>
    </location>
</feature>
<dbReference type="CDD" id="cd06464">
    <property type="entry name" value="ACD_sHsps-like"/>
    <property type="match status" value="1"/>
</dbReference>
<keyword evidence="8" id="KW-1185">Reference proteome</keyword>
<evidence type="ECO:0000256" key="3">
    <source>
        <dbReference type="SAM" id="MobiDB-lite"/>
    </source>
</evidence>
<comment type="caution">
    <text evidence="7">The sequence shown here is derived from an EMBL/GenBank/DDBJ whole genome shotgun (WGS) entry which is preliminary data.</text>
</comment>
<feature type="region of interest" description="Disordered" evidence="3">
    <location>
        <begin position="243"/>
        <end position="262"/>
    </location>
</feature>
<name>A0ABN9QQR1_9DINO</name>
<gene>
    <name evidence="7" type="ORF">PCOR1329_LOCUS13268</name>
</gene>